<sequence length="887" mass="96586">MTRHTNLTNLGLCTSCLLSGLATSHSLMAQDAPANQDRNVEQIVVTGSFIKGKEQGNSASPIAVIGEDDLNNIGATSVSDLVNTLTINTGAQVYSDSFEQARSAGTTNINLRGLGVTSTLVLLNGQRHTLSPAVTEAGDQFVDLSTLVPAIAVERVEILKDGASSLYGSDAVAGVVNFITRSTFEGFELDANYQHNKYGSDEISLGAIVGAAGERSNLMFAVNYLKRTNVPNSARRDDYADNQDSWSGYGFPGKVIAFDGPPGPPIKLIDPSCLDGSAFEKYPGLVRRKPDGEFPSDGACELNYGYYGDIIAAAEQTQAMAQATFDLTDSTQLFSELVVARNKTTINSVPSQPQLDEVRVPAYHPDAIEVGGLDPFPGSASNSGVLFIRPLGAGSESNKDDKVYQSWRYQLGLKGDLTNDWSWKATWTTSVNEAENARKDVITHNLQAALNGQGGPNGDAFYYWLSSSQDKNTPEMYDFIFGEFGYQAKSSQSVFDAHVTGDLFELPAGAVGAAFGVQHRTDKLEYDFNELSNDLVFNFFGGGEDFTGEQKVWAAFAEFSIPLTYDLTMQTAIRYEDFDLASTTDPKVALLWTPSQDFSLRASYGTSFRVATVFQNDSQFITPQTANDPLVGGDEVSFISLLTGDPERPLKPQESEAMNLGMSWTFAEDVTLNLDYWRFDYKNFITPESAAALLAVDPTSSQIERGPGGEAVKITTYYRNAGSVQTDGIDFSLFTDLDMGEWGNLRPMLDGTYVLSYDLDDPLLGPIDGLGNVNDENFGVSTVELRANLGLLWSNGKHSGNLYVRHIGDYQNDNEDNAKVASWTKIDMQYSYQMDPLLSTGEGPRLMVGAQNLFDRAAPTVRNSLGYDATVHDPRGRMVYVNIKQAF</sequence>
<accession>A0A917YVM3</accession>
<feature type="signal peptide" evidence="10">
    <location>
        <begin position="1"/>
        <end position="29"/>
    </location>
</feature>
<proteinExistence type="inferred from homology"/>
<dbReference type="Pfam" id="PF07715">
    <property type="entry name" value="Plug"/>
    <property type="match status" value="1"/>
</dbReference>
<keyword evidence="5 9" id="KW-0798">TonB box</keyword>
<evidence type="ECO:0000313" key="13">
    <source>
        <dbReference type="EMBL" id="GGO65529.1"/>
    </source>
</evidence>
<dbReference type="InterPro" id="IPR012910">
    <property type="entry name" value="Plug_dom"/>
</dbReference>
<dbReference type="RefSeq" id="WP_188690493.1">
    <property type="nucleotide sequence ID" value="NZ_BMLS01000001.1"/>
</dbReference>
<dbReference type="Gene3D" id="2.170.130.10">
    <property type="entry name" value="TonB-dependent receptor, plug domain"/>
    <property type="match status" value="1"/>
</dbReference>
<evidence type="ECO:0000313" key="14">
    <source>
        <dbReference type="Proteomes" id="UP000606935"/>
    </source>
</evidence>
<feature type="chain" id="PRO_5037242597" evidence="10">
    <location>
        <begin position="30"/>
        <end position="887"/>
    </location>
</feature>
<keyword evidence="7 8" id="KW-0998">Cell outer membrane</keyword>
<dbReference type="InterPro" id="IPR039426">
    <property type="entry name" value="TonB-dep_rcpt-like"/>
</dbReference>
<comment type="similarity">
    <text evidence="8 9">Belongs to the TonB-dependent receptor family.</text>
</comment>
<dbReference type="InterPro" id="IPR036942">
    <property type="entry name" value="Beta-barrel_TonB_sf"/>
</dbReference>
<evidence type="ECO:0000256" key="4">
    <source>
        <dbReference type="ARBA" id="ARBA00022692"/>
    </source>
</evidence>
<keyword evidence="10" id="KW-0732">Signal</keyword>
<keyword evidence="3 8" id="KW-1134">Transmembrane beta strand</keyword>
<comment type="caution">
    <text evidence="13">The sequence shown here is derived from an EMBL/GenBank/DDBJ whole genome shotgun (WGS) entry which is preliminary data.</text>
</comment>
<dbReference type="AlphaFoldDB" id="A0A917YVM3"/>
<dbReference type="Pfam" id="PF00593">
    <property type="entry name" value="TonB_dep_Rec_b-barrel"/>
    <property type="match status" value="1"/>
</dbReference>
<dbReference type="Gene3D" id="2.40.170.20">
    <property type="entry name" value="TonB-dependent receptor, beta-barrel domain"/>
    <property type="match status" value="1"/>
</dbReference>
<evidence type="ECO:0000259" key="11">
    <source>
        <dbReference type="Pfam" id="PF00593"/>
    </source>
</evidence>
<comment type="subcellular location">
    <subcellularLocation>
        <location evidence="1 8">Cell outer membrane</location>
        <topology evidence="1 8">Multi-pass membrane protein</topology>
    </subcellularLocation>
</comment>
<keyword evidence="2 8" id="KW-0813">Transport</keyword>
<dbReference type="InterPro" id="IPR037066">
    <property type="entry name" value="Plug_dom_sf"/>
</dbReference>
<organism evidence="13 14">
    <name type="scientific">Bowmanella pacifica</name>
    <dbReference type="NCBI Taxonomy" id="502051"/>
    <lineage>
        <taxon>Bacteria</taxon>
        <taxon>Pseudomonadati</taxon>
        <taxon>Pseudomonadota</taxon>
        <taxon>Gammaproteobacteria</taxon>
        <taxon>Alteromonadales</taxon>
        <taxon>Alteromonadaceae</taxon>
        <taxon>Bowmanella</taxon>
    </lineage>
</organism>
<dbReference type="PROSITE" id="PS52016">
    <property type="entry name" value="TONB_DEPENDENT_REC_3"/>
    <property type="match status" value="1"/>
</dbReference>
<reference evidence="13" key="2">
    <citation type="submission" date="2020-09" db="EMBL/GenBank/DDBJ databases">
        <authorList>
            <person name="Sun Q."/>
            <person name="Zhou Y."/>
        </authorList>
    </citation>
    <scope>NUCLEOTIDE SEQUENCE</scope>
    <source>
        <strain evidence="13">CGMCC 1.7086</strain>
    </source>
</reference>
<evidence type="ECO:0000256" key="7">
    <source>
        <dbReference type="ARBA" id="ARBA00023237"/>
    </source>
</evidence>
<dbReference type="CDD" id="cd01347">
    <property type="entry name" value="ligand_gated_channel"/>
    <property type="match status" value="1"/>
</dbReference>
<evidence type="ECO:0000256" key="9">
    <source>
        <dbReference type="RuleBase" id="RU003357"/>
    </source>
</evidence>
<evidence type="ECO:0000256" key="8">
    <source>
        <dbReference type="PROSITE-ProRule" id="PRU01360"/>
    </source>
</evidence>
<reference evidence="13" key="1">
    <citation type="journal article" date="2014" name="Int. J. Syst. Evol. Microbiol.">
        <title>Complete genome sequence of Corynebacterium casei LMG S-19264T (=DSM 44701T), isolated from a smear-ripened cheese.</title>
        <authorList>
            <consortium name="US DOE Joint Genome Institute (JGI-PGF)"/>
            <person name="Walter F."/>
            <person name="Albersmeier A."/>
            <person name="Kalinowski J."/>
            <person name="Ruckert C."/>
        </authorList>
    </citation>
    <scope>NUCLEOTIDE SEQUENCE</scope>
    <source>
        <strain evidence="13">CGMCC 1.7086</strain>
    </source>
</reference>
<gene>
    <name evidence="13" type="ORF">GCM10010982_07550</name>
</gene>
<dbReference type="PANTHER" id="PTHR47234">
    <property type="match status" value="1"/>
</dbReference>
<dbReference type="InterPro" id="IPR000531">
    <property type="entry name" value="Beta-barrel_TonB"/>
</dbReference>
<dbReference type="GO" id="GO:0009279">
    <property type="term" value="C:cell outer membrane"/>
    <property type="evidence" value="ECO:0007669"/>
    <property type="project" value="UniProtKB-SubCell"/>
</dbReference>
<dbReference type="Proteomes" id="UP000606935">
    <property type="component" value="Unassembled WGS sequence"/>
</dbReference>
<feature type="domain" description="TonB-dependent receptor-like beta-barrel" evidence="11">
    <location>
        <begin position="386"/>
        <end position="853"/>
    </location>
</feature>
<evidence type="ECO:0000256" key="5">
    <source>
        <dbReference type="ARBA" id="ARBA00023077"/>
    </source>
</evidence>
<evidence type="ECO:0000256" key="6">
    <source>
        <dbReference type="ARBA" id="ARBA00023136"/>
    </source>
</evidence>
<evidence type="ECO:0000256" key="10">
    <source>
        <dbReference type="SAM" id="SignalP"/>
    </source>
</evidence>
<dbReference type="SUPFAM" id="SSF56935">
    <property type="entry name" value="Porins"/>
    <property type="match status" value="1"/>
</dbReference>
<evidence type="ECO:0000256" key="3">
    <source>
        <dbReference type="ARBA" id="ARBA00022452"/>
    </source>
</evidence>
<protein>
    <submittedName>
        <fullName evidence="13">TonB system transporter</fullName>
    </submittedName>
</protein>
<dbReference type="PANTHER" id="PTHR47234:SF2">
    <property type="entry name" value="TONB-DEPENDENT RECEPTOR"/>
    <property type="match status" value="1"/>
</dbReference>
<name>A0A917YVM3_9ALTE</name>
<keyword evidence="6 8" id="KW-0472">Membrane</keyword>
<keyword evidence="4 8" id="KW-0812">Transmembrane</keyword>
<evidence type="ECO:0000256" key="2">
    <source>
        <dbReference type="ARBA" id="ARBA00022448"/>
    </source>
</evidence>
<dbReference type="EMBL" id="BMLS01000001">
    <property type="protein sequence ID" value="GGO65529.1"/>
    <property type="molecule type" value="Genomic_DNA"/>
</dbReference>
<evidence type="ECO:0000259" key="12">
    <source>
        <dbReference type="Pfam" id="PF07715"/>
    </source>
</evidence>
<feature type="domain" description="TonB-dependent receptor plug" evidence="12">
    <location>
        <begin position="57"/>
        <end position="175"/>
    </location>
</feature>
<keyword evidence="14" id="KW-1185">Reference proteome</keyword>
<evidence type="ECO:0000256" key="1">
    <source>
        <dbReference type="ARBA" id="ARBA00004571"/>
    </source>
</evidence>